<evidence type="ECO:0000259" key="3">
    <source>
        <dbReference type="Pfam" id="PF25989"/>
    </source>
</evidence>
<dbReference type="GO" id="GO:0015562">
    <property type="term" value="F:efflux transmembrane transporter activity"/>
    <property type="evidence" value="ECO:0007669"/>
    <property type="project" value="TreeGrafter"/>
</dbReference>
<comment type="caution">
    <text evidence="4">The sequence shown here is derived from an EMBL/GenBank/DDBJ whole genome shotgun (WGS) entry which is preliminary data.</text>
</comment>
<dbReference type="InterPro" id="IPR000089">
    <property type="entry name" value="Biotin_lipoyl"/>
</dbReference>
<feature type="transmembrane region" description="Helical" evidence="1">
    <location>
        <begin position="15"/>
        <end position="33"/>
    </location>
</feature>
<dbReference type="Proteomes" id="UP000231912">
    <property type="component" value="Unassembled WGS sequence"/>
</dbReference>
<name>A0A2M9ZC69_9LEPT</name>
<evidence type="ECO:0000256" key="1">
    <source>
        <dbReference type="SAM" id="Phobius"/>
    </source>
</evidence>
<gene>
    <name evidence="4" type="ORF">CH371_10500</name>
</gene>
<dbReference type="InterPro" id="IPR011053">
    <property type="entry name" value="Single_hybrid_motif"/>
</dbReference>
<dbReference type="InterPro" id="IPR058637">
    <property type="entry name" value="YknX-like_C"/>
</dbReference>
<accession>A0A2M9ZC69</accession>
<dbReference type="SUPFAM" id="SSF51230">
    <property type="entry name" value="Single hybrid motif"/>
    <property type="match status" value="1"/>
</dbReference>
<dbReference type="PANTHER" id="PTHR30469">
    <property type="entry name" value="MULTIDRUG RESISTANCE PROTEIN MDTA"/>
    <property type="match status" value="1"/>
</dbReference>
<organism evidence="4 5">
    <name type="scientific">Leptospira wolffii</name>
    <dbReference type="NCBI Taxonomy" id="409998"/>
    <lineage>
        <taxon>Bacteria</taxon>
        <taxon>Pseudomonadati</taxon>
        <taxon>Spirochaetota</taxon>
        <taxon>Spirochaetia</taxon>
        <taxon>Leptospirales</taxon>
        <taxon>Leptospiraceae</taxon>
        <taxon>Leptospira</taxon>
    </lineage>
</organism>
<evidence type="ECO:0000259" key="2">
    <source>
        <dbReference type="Pfam" id="PF00364"/>
    </source>
</evidence>
<dbReference type="Gene3D" id="2.40.420.20">
    <property type="match status" value="1"/>
</dbReference>
<dbReference type="EMBL" id="NPDT01000003">
    <property type="protein sequence ID" value="PJZ65952.1"/>
    <property type="molecule type" value="Genomic_DNA"/>
</dbReference>
<dbReference type="AlphaFoldDB" id="A0A2M9ZC69"/>
<feature type="domain" description="Lipoyl-binding" evidence="2">
    <location>
        <begin position="72"/>
        <end position="132"/>
    </location>
</feature>
<dbReference type="Pfam" id="PF00364">
    <property type="entry name" value="Biotin_lipoyl"/>
    <property type="match status" value="1"/>
</dbReference>
<reference evidence="4 5" key="1">
    <citation type="submission" date="2017-07" db="EMBL/GenBank/DDBJ databases">
        <title>Leptospira spp. isolated from tropical soils.</title>
        <authorList>
            <person name="Thibeaux R."/>
            <person name="Iraola G."/>
            <person name="Ferres I."/>
            <person name="Bierque E."/>
            <person name="Girault D."/>
            <person name="Soupe-Gilbert M.-E."/>
            <person name="Picardeau M."/>
            <person name="Goarant C."/>
        </authorList>
    </citation>
    <scope>NUCLEOTIDE SEQUENCE [LARGE SCALE GENOMIC DNA]</scope>
    <source>
        <strain evidence="4 5">FH2-C-A2</strain>
    </source>
</reference>
<proteinExistence type="predicted"/>
<dbReference type="RefSeq" id="WP_100758843.1">
    <property type="nucleotide sequence ID" value="NZ_NPDT01000003.1"/>
</dbReference>
<evidence type="ECO:0000313" key="5">
    <source>
        <dbReference type="Proteomes" id="UP000231912"/>
    </source>
</evidence>
<keyword evidence="1" id="KW-0472">Membrane</keyword>
<protein>
    <submittedName>
        <fullName evidence="4">Secretion protein HlyD</fullName>
    </submittedName>
</protein>
<keyword evidence="1" id="KW-1133">Transmembrane helix</keyword>
<sequence>MDWKESAITIYKNRIFRIGAGILLAVLFFWWFLKPKPITVETGFVAKGTYEQIVEEDGVTRVKDRFTLYSPVNGVLQRVHKHVGEPVQKGETVAIINWDYDRKIQAPVSGTVLTIHRESAGPISIGAPILDIGDTSRLEIACELLTQDSVEVRPGNPVIIEGWGGDPISGKVRLIEPAAFTKVSSLGVEEQRVRVIIDFDPPSQIGDSFQVKTKITAFQKENSLLLPTAALFRDQKDWAVYRVQKGKAKKTIVKIEAKSGKWSLLTEGLQDGDEVVLYPTEEIKEGARVK</sequence>
<keyword evidence="1" id="KW-0812">Transmembrane</keyword>
<evidence type="ECO:0000313" key="4">
    <source>
        <dbReference type="EMBL" id="PJZ65952.1"/>
    </source>
</evidence>
<dbReference type="GO" id="GO:1990281">
    <property type="term" value="C:efflux pump complex"/>
    <property type="evidence" value="ECO:0007669"/>
    <property type="project" value="TreeGrafter"/>
</dbReference>
<dbReference type="Gene3D" id="2.40.50.100">
    <property type="match status" value="1"/>
</dbReference>
<dbReference type="Pfam" id="PF25989">
    <property type="entry name" value="YknX_C"/>
    <property type="match status" value="1"/>
</dbReference>
<feature type="domain" description="YknX-like C-terminal permuted SH3-like" evidence="3">
    <location>
        <begin position="225"/>
        <end position="290"/>
    </location>
</feature>
<dbReference type="PANTHER" id="PTHR30469:SF15">
    <property type="entry name" value="HLYD FAMILY OF SECRETION PROTEINS"/>
    <property type="match status" value="1"/>
</dbReference>